<dbReference type="STRING" id="1287681.M7TTN3"/>
<feature type="chain" id="PRO_5004086144" description="Extracellular serine-threonine rich protein" evidence="2">
    <location>
        <begin position="21"/>
        <end position="715"/>
    </location>
</feature>
<feature type="compositionally biased region" description="Polar residues" evidence="1">
    <location>
        <begin position="637"/>
        <end position="649"/>
    </location>
</feature>
<protein>
    <recommendedName>
        <fullName evidence="5">Extracellular serine-threonine rich protein</fullName>
    </recommendedName>
</protein>
<accession>M7TTN3</accession>
<proteinExistence type="predicted"/>
<dbReference type="HOGENOM" id="CLU_019025_0_0_1"/>
<evidence type="ECO:0008006" key="5">
    <source>
        <dbReference type="Google" id="ProtNLM"/>
    </source>
</evidence>
<reference evidence="4" key="1">
    <citation type="journal article" date="2013" name="Genome Announc.">
        <title>Draft genome sequence of the grapevine dieback fungus Eutypa lata UCR-EL1.</title>
        <authorList>
            <person name="Blanco-Ulate B."/>
            <person name="Rolshausen P.E."/>
            <person name="Cantu D."/>
        </authorList>
    </citation>
    <scope>NUCLEOTIDE SEQUENCE [LARGE SCALE GENOMIC DNA]</scope>
    <source>
        <strain evidence="4">UCR-EL1</strain>
    </source>
</reference>
<dbReference type="eggNOG" id="ENOG502RV0S">
    <property type="taxonomic scope" value="Eukaryota"/>
</dbReference>
<evidence type="ECO:0000313" key="4">
    <source>
        <dbReference type="Proteomes" id="UP000012174"/>
    </source>
</evidence>
<evidence type="ECO:0000313" key="3">
    <source>
        <dbReference type="EMBL" id="EMR70025.1"/>
    </source>
</evidence>
<evidence type="ECO:0000256" key="2">
    <source>
        <dbReference type="SAM" id="SignalP"/>
    </source>
</evidence>
<keyword evidence="4" id="KW-1185">Reference proteome</keyword>
<evidence type="ECO:0000256" key="1">
    <source>
        <dbReference type="SAM" id="MobiDB-lite"/>
    </source>
</evidence>
<feature type="signal peptide" evidence="2">
    <location>
        <begin position="1"/>
        <end position="20"/>
    </location>
</feature>
<organism evidence="3 4">
    <name type="scientific">Eutypa lata (strain UCR-EL1)</name>
    <name type="common">Grapevine dieback disease fungus</name>
    <name type="synonym">Eutypa armeniacae</name>
    <dbReference type="NCBI Taxonomy" id="1287681"/>
    <lineage>
        <taxon>Eukaryota</taxon>
        <taxon>Fungi</taxon>
        <taxon>Dikarya</taxon>
        <taxon>Ascomycota</taxon>
        <taxon>Pezizomycotina</taxon>
        <taxon>Sordariomycetes</taxon>
        <taxon>Xylariomycetidae</taxon>
        <taxon>Xylariales</taxon>
        <taxon>Diatrypaceae</taxon>
        <taxon>Eutypa</taxon>
    </lineage>
</organism>
<feature type="region of interest" description="Disordered" evidence="1">
    <location>
        <begin position="469"/>
        <end position="655"/>
    </location>
</feature>
<dbReference type="AlphaFoldDB" id="M7TTN3"/>
<dbReference type="EMBL" id="KB705980">
    <property type="protein sequence ID" value="EMR70025.1"/>
    <property type="molecule type" value="Genomic_DNA"/>
</dbReference>
<feature type="compositionally biased region" description="Low complexity" evidence="1">
    <location>
        <begin position="622"/>
        <end position="636"/>
    </location>
</feature>
<dbReference type="KEGG" id="ela:UCREL1_2949"/>
<gene>
    <name evidence="3" type="ORF">UCREL1_2949</name>
</gene>
<sequence length="715" mass="71438">MHFPTRGPAAVALMAALANASPVDLAQRTPLLGLGADAKADGSGVSASVSLDVSLQEELLVAGVIADVAVAPVLGAAAAAEVAVLCKNCYVHGNVDASISLKKVVPALSLSLTDIEAYLDLDIQIGAATTIAVNLFTPEDLLKLSLPGLDVEAKVFLDLVLSVQSAIDLSAGVYVELVDEATIDTDLLAGTILDASFSGLSVVTLPVTVRIGCTTLQADLRLRVQAAVGLDLEVDEILPILDIVPDIGAGVEVAVWANLLEYVGLFCDTPECPLGEESYGLNIGAAVGLDVEVEDVATLRLAPTISTALLTVPTSTICDQVPIPSNSLPVSLPAVPTESATLPGGIPTPTKIGDITATGSYPAGLPSVSSILSLTTAAPTLPTAGEGEITSTVSVPKTYTVTTCAAQVANCPPEYQGEKTVIHTVVYTTVCPATATITDLPKPTVSASTTFSKPKPTVTLTPTSCVETFTPPTNVPTPPATASSYPATSASTTAPTTGVPTTSVPSTGVPTTSVPSTGVYSTSVPSAGSSSYTVSTPGSLSTTGGVPSTTGYASTTLPTGSESTSCTESETTIVSPTPSTGYPSTSVPTGGESTSCTESETTIVTPTASSGYPGTSPPPYPTTGVPTTGYGNGTTPCETETGSIPQPSASTVYSTTPVVPPVTPVVPPTGGYPTTVPTGGYPTTTSPPIATGAAGRNAAQGVAGAVVVGALFAML</sequence>
<keyword evidence="2" id="KW-0732">Signal</keyword>
<dbReference type="Proteomes" id="UP000012174">
    <property type="component" value="Unassembled WGS sequence"/>
</dbReference>
<feature type="compositionally biased region" description="Low complexity" evidence="1">
    <location>
        <begin position="561"/>
        <end position="614"/>
    </location>
</feature>
<feature type="compositionally biased region" description="Low complexity" evidence="1">
    <location>
        <begin position="480"/>
        <end position="526"/>
    </location>
</feature>
<dbReference type="OrthoDB" id="5102830at2759"/>
<name>M7TTN3_EUTLA</name>
<dbReference type="OMA" id="WVSLFEY"/>
<feature type="compositionally biased region" description="Polar residues" evidence="1">
    <location>
        <begin position="527"/>
        <end position="560"/>
    </location>
</feature>